<evidence type="ECO:0000313" key="1">
    <source>
        <dbReference type="EMBL" id="SDL05480.1"/>
    </source>
</evidence>
<organism evidence="1 2">
    <name type="scientific">Maridesulfovibrio ferrireducens</name>
    <dbReference type="NCBI Taxonomy" id="246191"/>
    <lineage>
        <taxon>Bacteria</taxon>
        <taxon>Pseudomonadati</taxon>
        <taxon>Thermodesulfobacteriota</taxon>
        <taxon>Desulfovibrionia</taxon>
        <taxon>Desulfovibrionales</taxon>
        <taxon>Desulfovibrionaceae</taxon>
        <taxon>Maridesulfovibrio</taxon>
    </lineage>
</organism>
<dbReference type="Proteomes" id="UP000199053">
    <property type="component" value="Unassembled WGS sequence"/>
</dbReference>
<keyword evidence="2" id="KW-1185">Reference proteome</keyword>
<dbReference type="EMBL" id="FNGA01000003">
    <property type="protein sequence ID" value="SDL05480.1"/>
    <property type="molecule type" value="Genomic_DNA"/>
</dbReference>
<gene>
    <name evidence="1" type="ORF">SAMN05660337_1921</name>
</gene>
<protein>
    <submittedName>
        <fullName evidence="1">Uncharacterized protein</fullName>
    </submittedName>
</protein>
<name>A0A1G9GXP1_9BACT</name>
<reference evidence="2" key="1">
    <citation type="submission" date="2016-10" db="EMBL/GenBank/DDBJ databases">
        <authorList>
            <person name="Varghese N."/>
            <person name="Submissions S."/>
        </authorList>
    </citation>
    <scope>NUCLEOTIDE SEQUENCE [LARGE SCALE GENOMIC DNA]</scope>
    <source>
        <strain evidence="2">DSM 16995</strain>
    </source>
</reference>
<dbReference type="AlphaFoldDB" id="A0A1G9GXP1"/>
<evidence type="ECO:0000313" key="2">
    <source>
        <dbReference type="Proteomes" id="UP000199053"/>
    </source>
</evidence>
<dbReference type="OrthoDB" id="5460510at2"/>
<sequence>MKGIDYHFTGPVFENHTVSLDILTTTLDSLNRALSRAYLDVHRHGGVIKNAQMNKFERENFIFTAELPLGQSWFQSIRAGTLNAEKTVERFMSSILPPYEKAKERGLERSISLARQAHTVKENIYNESLTAQPFENFLQDGDTSNNFGQKSIAKYQSKMVSPMINLPLDNKLELTMHGNKTHTLEFDGRISKNFHTLISSRDIGNPVIFQGNIQFIHANRHSGDFYNTITHRTSSLRVTSNEDFMEIHPYTKGQTIQFIGAPVIEYGTIDRIAGDIYFIKFLREL</sequence>
<dbReference type="RefSeq" id="WP_092160534.1">
    <property type="nucleotide sequence ID" value="NZ_FNGA01000003.1"/>
</dbReference>
<proteinExistence type="predicted"/>
<accession>A0A1G9GXP1</accession>